<name>A0A117P5G2_9ACTN</name>
<evidence type="ECO:0000313" key="2">
    <source>
        <dbReference type="Proteomes" id="UP000054024"/>
    </source>
</evidence>
<dbReference type="Proteomes" id="UP000054024">
    <property type="component" value="Unassembled WGS sequence"/>
</dbReference>
<dbReference type="Gene3D" id="3.40.1760.10">
    <property type="entry name" value="YfbM-like super family"/>
    <property type="match status" value="1"/>
</dbReference>
<evidence type="ECO:0000313" key="1">
    <source>
        <dbReference type="EMBL" id="KUM73378.1"/>
    </source>
</evidence>
<dbReference type="STRING" id="146536.AQI70_21645"/>
<gene>
    <name evidence="1" type="ORF">AQI70_21645</name>
</gene>
<dbReference type="RefSeq" id="WP_062152593.1">
    <property type="nucleotide sequence ID" value="NZ_KQ947989.1"/>
</dbReference>
<dbReference type="InterPro" id="IPR015068">
    <property type="entry name" value="DUF1877"/>
</dbReference>
<dbReference type="OrthoDB" id="5354816at2"/>
<sequence length="161" mass="18546">MGVSISFISATTEELDRAEQDPSWADEYVYELYDSDDFPMPDRPHGGPDKAWAGLQFLIDETDVGLEFLMDGLPILEDGTLFVWSAEQIESVARQLRATPWEQLAAHYDPERMTKADVYPNTWRFDPEADLYWLERAYEELVAFFTEAAERGHGAFMNFSF</sequence>
<dbReference type="InterPro" id="IPR035944">
    <property type="entry name" value="YfbM-like_sf"/>
</dbReference>
<reference evidence="1 2" key="1">
    <citation type="submission" date="2015-10" db="EMBL/GenBank/DDBJ databases">
        <title>Draft genome sequence of Streptomyces curacoi DSM 40107, type strain for the species Streptomyces curacoi.</title>
        <authorList>
            <person name="Ruckert C."/>
            <person name="Winkler A."/>
            <person name="Kalinowski J."/>
            <person name="Kampfer P."/>
            <person name="Glaeser S."/>
        </authorList>
    </citation>
    <scope>NUCLEOTIDE SEQUENCE [LARGE SCALE GENOMIC DNA]</scope>
    <source>
        <strain evidence="1 2">DSM 40107</strain>
    </source>
</reference>
<proteinExistence type="predicted"/>
<comment type="caution">
    <text evidence="1">The sequence shown here is derived from an EMBL/GenBank/DDBJ whole genome shotgun (WGS) entry which is preliminary data.</text>
</comment>
<keyword evidence="2" id="KW-1185">Reference proteome</keyword>
<dbReference type="EMBL" id="LMWJ01000015">
    <property type="protein sequence ID" value="KUM73378.1"/>
    <property type="molecule type" value="Genomic_DNA"/>
</dbReference>
<dbReference type="SUPFAM" id="SSF111069">
    <property type="entry name" value="Hypothetical protein yfbM"/>
    <property type="match status" value="1"/>
</dbReference>
<dbReference type="AlphaFoldDB" id="A0A117P5G2"/>
<protein>
    <recommendedName>
        <fullName evidence="3">DUF1877 domain-containing protein</fullName>
    </recommendedName>
</protein>
<evidence type="ECO:0008006" key="3">
    <source>
        <dbReference type="Google" id="ProtNLM"/>
    </source>
</evidence>
<accession>A0A117P5G2</accession>
<dbReference type="Pfam" id="PF08974">
    <property type="entry name" value="DUF1877"/>
    <property type="match status" value="1"/>
</dbReference>
<organism evidence="1 2">
    <name type="scientific">Streptomyces curacoi</name>
    <dbReference type="NCBI Taxonomy" id="146536"/>
    <lineage>
        <taxon>Bacteria</taxon>
        <taxon>Bacillati</taxon>
        <taxon>Actinomycetota</taxon>
        <taxon>Actinomycetes</taxon>
        <taxon>Kitasatosporales</taxon>
        <taxon>Streptomycetaceae</taxon>
        <taxon>Streptomyces</taxon>
    </lineage>
</organism>